<dbReference type="InterPro" id="IPR013087">
    <property type="entry name" value="Znf_C2H2_type"/>
</dbReference>
<evidence type="ECO:0000256" key="3">
    <source>
        <dbReference type="ARBA" id="ARBA00022737"/>
    </source>
</evidence>
<evidence type="ECO:0000256" key="5">
    <source>
        <dbReference type="ARBA" id="ARBA00022833"/>
    </source>
</evidence>
<evidence type="ECO:0000256" key="7">
    <source>
        <dbReference type="ARBA" id="ARBA00023163"/>
    </source>
</evidence>
<dbReference type="FunFam" id="3.30.160.60:FF:000100">
    <property type="entry name" value="Zinc finger 45-like"/>
    <property type="match status" value="1"/>
</dbReference>
<organism evidence="12 13">
    <name type="scientific">Anopheles minimus</name>
    <dbReference type="NCBI Taxonomy" id="112268"/>
    <lineage>
        <taxon>Eukaryota</taxon>
        <taxon>Metazoa</taxon>
        <taxon>Ecdysozoa</taxon>
        <taxon>Arthropoda</taxon>
        <taxon>Hexapoda</taxon>
        <taxon>Insecta</taxon>
        <taxon>Pterygota</taxon>
        <taxon>Neoptera</taxon>
        <taxon>Endopterygota</taxon>
        <taxon>Diptera</taxon>
        <taxon>Nematocera</taxon>
        <taxon>Culicoidea</taxon>
        <taxon>Culicidae</taxon>
        <taxon>Anophelinae</taxon>
        <taxon>Anopheles</taxon>
    </lineage>
</organism>
<dbReference type="SUPFAM" id="SSF57667">
    <property type="entry name" value="beta-beta-alpha zinc fingers"/>
    <property type="match status" value="4"/>
</dbReference>
<dbReference type="FunFam" id="3.30.160.60:FF:000624">
    <property type="entry name" value="zinc finger protein 697"/>
    <property type="match status" value="1"/>
</dbReference>
<comment type="subcellular location">
    <subcellularLocation>
        <location evidence="1">Nucleus</location>
    </subcellularLocation>
</comment>
<dbReference type="FunFam" id="3.30.160.60:FF:001289">
    <property type="entry name" value="Zinc finger protein 574"/>
    <property type="match status" value="1"/>
</dbReference>
<dbReference type="Proteomes" id="UP000075920">
    <property type="component" value="Unassembled WGS sequence"/>
</dbReference>
<keyword evidence="5" id="KW-0862">Zinc</keyword>
<keyword evidence="6" id="KW-0805">Transcription regulation</keyword>
<evidence type="ECO:0000256" key="1">
    <source>
        <dbReference type="ARBA" id="ARBA00004123"/>
    </source>
</evidence>
<dbReference type="InterPro" id="IPR036236">
    <property type="entry name" value="Znf_C2H2_sf"/>
</dbReference>
<feature type="region of interest" description="Disordered" evidence="10">
    <location>
        <begin position="342"/>
        <end position="369"/>
    </location>
</feature>
<evidence type="ECO:0000256" key="6">
    <source>
        <dbReference type="ARBA" id="ARBA00023015"/>
    </source>
</evidence>
<dbReference type="EnsemblMetazoa" id="AMIN003763-RA">
    <property type="protein sequence ID" value="AMIN003763-PA"/>
    <property type="gene ID" value="AMIN003763"/>
</dbReference>
<feature type="domain" description="C2H2-type" evidence="11">
    <location>
        <begin position="324"/>
        <end position="351"/>
    </location>
</feature>
<dbReference type="VEuPathDB" id="VectorBase:AMIN003763"/>
<feature type="domain" description="C2H2-type" evidence="11">
    <location>
        <begin position="211"/>
        <end position="234"/>
    </location>
</feature>
<dbReference type="GO" id="GO:0048729">
    <property type="term" value="P:tissue morphogenesis"/>
    <property type="evidence" value="ECO:0007669"/>
    <property type="project" value="UniProtKB-ARBA"/>
</dbReference>
<evidence type="ECO:0000256" key="2">
    <source>
        <dbReference type="ARBA" id="ARBA00022723"/>
    </source>
</evidence>
<dbReference type="Pfam" id="PF00096">
    <property type="entry name" value="zf-C2H2"/>
    <property type="match status" value="4"/>
</dbReference>
<dbReference type="GO" id="GO:0003677">
    <property type="term" value="F:DNA binding"/>
    <property type="evidence" value="ECO:0007669"/>
    <property type="project" value="UniProtKB-KW"/>
</dbReference>
<keyword evidence="3" id="KW-0677">Repeat</keyword>
<keyword evidence="2" id="KW-0479">Metal-binding</keyword>
<keyword evidence="4 9" id="KW-0863">Zinc-finger</keyword>
<keyword evidence="7" id="KW-0804">Transcription</keyword>
<feature type="domain" description="C2H2-type" evidence="11">
    <location>
        <begin position="267"/>
        <end position="295"/>
    </location>
</feature>
<feature type="compositionally biased region" description="Basic residues" evidence="10">
    <location>
        <begin position="342"/>
        <end position="353"/>
    </location>
</feature>
<keyword evidence="8" id="KW-0539">Nucleus</keyword>
<dbReference type="PANTHER" id="PTHR16515">
    <property type="entry name" value="PR DOMAIN ZINC FINGER PROTEIN"/>
    <property type="match status" value="1"/>
</dbReference>
<dbReference type="GO" id="GO:0048598">
    <property type="term" value="P:embryonic morphogenesis"/>
    <property type="evidence" value="ECO:0007669"/>
    <property type="project" value="UniProtKB-ARBA"/>
</dbReference>
<dbReference type="PANTHER" id="PTHR16515:SF66">
    <property type="entry name" value="C2H2-TYPE DOMAIN-CONTAINING PROTEIN"/>
    <property type="match status" value="1"/>
</dbReference>
<proteinExistence type="predicted"/>
<dbReference type="InterPro" id="IPR050331">
    <property type="entry name" value="Zinc_finger"/>
</dbReference>
<evidence type="ECO:0000259" key="11">
    <source>
        <dbReference type="PROSITE" id="PS50157"/>
    </source>
</evidence>
<reference evidence="13" key="1">
    <citation type="submission" date="2013-03" db="EMBL/GenBank/DDBJ databases">
        <title>The Genome Sequence of Anopheles minimus MINIMUS1.</title>
        <authorList>
            <consortium name="The Broad Institute Genomics Platform"/>
            <person name="Neafsey D.E."/>
            <person name="Walton C."/>
            <person name="Walker B."/>
            <person name="Young S.K."/>
            <person name="Zeng Q."/>
            <person name="Gargeya S."/>
            <person name="Fitzgerald M."/>
            <person name="Haas B."/>
            <person name="Abouelleil A."/>
            <person name="Allen A.W."/>
            <person name="Alvarado L."/>
            <person name="Arachchi H.M."/>
            <person name="Berlin A.M."/>
            <person name="Chapman S.B."/>
            <person name="Gainer-Dewar J."/>
            <person name="Goldberg J."/>
            <person name="Griggs A."/>
            <person name="Gujja S."/>
            <person name="Hansen M."/>
            <person name="Howarth C."/>
            <person name="Imamovic A."/>
            <person name="Ireland A."/>
            <person name="Larimer J."/>
            <person name="McCowan C."/>
            <person name="Murphy C."/>
            <person name="Pearson M."/>
            <person name="Poon T.W."/>
            <person name="Priest M."/>
            <person name="Roberts A."/>
            <person name="Saif S."/>
            <person name="Shea T."/>
            <person name="Sisk P."/>
            <person name="Sykes S."/>
            <person name="Wortman J."/>
            <person name="Nusbaum C."/>
            <person name="Birren B."/>
        </authorList>
    </citation>
    <scope>NUCLEOTIDE SEQUENCE [LARGE SCALE GENOMIC DNA]</scope>
    <source>
        <strain evidence="13">MINIMUS1</strain>
    </source>
</reference>
<evidence type="ECO:0000256" key="9">
    <source>
        <dbReference type="PROSITE-ProRule" id="PRU00042"/>
    </source>
</evidence>
<feature type="domain" description="C2H2-type" evidence="11">
    <location>
        <begin position="296"/>
        <end position="323"/>
    </location>
</feature>
<evidence type="ECO:0000256" key="10">
    <source>
        <dbReference type="SAM" id="MobiDB-lite"/>
    </source>
</evidence>
<feature type="domain" description="C2H2-type" evidence="11">
    <location>
        <begin position="151"/>
        <end position="176"/>
    </location>
</feature>
<feature type="compositionally biased region" description="Polar residues" evidence="10">
    <location>
        <begin position="187"/>
        <end position="199"/>
    </location>
</feature>
<dbReference type="FunFam" id="3.30.160.60:FF:000870">
    <property type="entry name" value="zinc finger protein 197 isoform X1"/>
    <property type="match status" value="1"/>
</dbReference>
<dbReference type="STRING" id="112268.A0A182W0A6"/>
<evidence type="ECO:0000313" key="12">
    <source>
        <dbReference type="EnsemblMetazoa" id="AMIN003763-PA"/>
    </source>
</evidence>
<dbReference type="AlphaFoldDB" id="A0A182W0A6"/>
<dbReference type="Gene3D" id="3.30.160.60">
    <property type="entry name" value="Classic Zinc Finger"/>
    <property type="match status" value="6"/>
</dbReference>
<accession>A0A182W0A6</accession>
<feature type="region of interest" description="Disordered" evidence="10">
    <location>
        <begin position="181"/>
        <end position="200"/>
    </location>
</feature>
<dbReference type="SMART" id="SM00355">
    <property type="entry name" value="ZnF_C2H2"/>
    <property type="match status" value="7"/>
</dbReference>
<dbReference type="GO" id="GO:0008270">
    <property type="term" value="F:zinc ion binding"/>
    <property type="evidence" value="ECO:0007669"/>
    <property type="project" value="UniProtKB-KW"/>
</dbReference>
<reference evidence="12" key="2">
    <citation type="submission" date="2020-05" db="UniProtKB">
        <authorList>
            <consortium name="EnsemblMetazoa"/>
        </authorList>
    </citation>
    <scope>IDENTIFICATION</scope>
    <source>
        <strain evidence="12">MINIMUS1</strain>
    </source>
</reference>
<evidence type="ECO:0000256" key="8">
    <source>
        <dbReference type="ARBA" id="ARBA00023242"/>
    </source>
</evidence>
<feature type="domain" description="C2H2-type" evidence="11">
    <location>
        <begin position="239"/>
        <end position="266"/>
    </location>
</feature>
<evidence type="ECO:0000313" key="13">
    <source>
        <dbReference type="Proteomes" id="UP000075920"/>
    </source>
</evidence>
<dbReference type="GO" id="GO:0005634">
    <property type="term" value="C:nucleus"/>
    <property type="evidence" value="ECO:0007669"/>
    <property type="project" value="UniProtKB-SubCell"/>
</dbReference>
<dbReference type="PROSITE" id="PS50157">
    <property type="entry name" value="ZINC_FINGER_C2H2_2"/>
    <property type="match status" value="6"/>
</dbReference>
<evidence type="ECO:0000256" key="4">
    <source>
        <dbReference type="ARBA" id="ARBA00022771"/>
    </source>
</evidence>
<protein>
    <recommendedName>
        <fullName evidence="11">C2H2-type domain-containing protein</fullName>
    </recommendedName>
</protein>
<sequence>MTMFRRENGTVLPCVPHVLVMDVVPVSRRADAALWPAVRFATRSRSGAILLFSADALHRALVMEMENAAHSVCWRSVSADQCESVELAKCYICGDRFTSDRELEQHLDDRHASGLMPYWCEICDFDRCLPIRSMRAINKHFALHDVHERMHKCSYCPLRFRTERNLQSHVRLYHRGGVHNVKGTPKSLETSPSTSQNLPELTAERTGKDRFQCCHCGTTYTSGNALKRHENTHTLGVRYACRQCGKVFAKLDCLTQHERIHSQTRPYGCDQCPKTFIQLAHLRIHKRARHSGERPHLCGICNRGFRCRTALTVHGRIHTGEKPFRCTICSVQFSDASTLRKHGAVHREKKSPKARAASAPTRKDSPGCRPEAAGAVRNVFRFLPVAVIA</sequence>
<dbReference type="Pfam" id="PF13894">
    <property type="entry name" value="zf-C2H2_4"/>
    <property type="match status" value="1"/>
</dbReference>
<dbReference type="PROSITE" id="PS00028">
    <property type="entry name" value="ZINC_FINGER_C2H2_1"/>
    <property type="match status" value="7"/>
</dbReference>
<keyword evidence="13" id="KW-1185">Reference proteome</keyword>
<name>A0A182W0A6_9DIPT</name>
<dbReference type="GO" id="GO:0006357">
    <property type="term" value="P:regulation of transcription by RNA polymerase II"/>
    <property type="evidence" value="ECO:0007669"/>
    <property type="project" value="UniProtKB-ARBA"/>
</dbReference>